<evidence type="ECO:0000313" key="2">
    <source>
        <dbReference type="Proteomes" id="UP001473063"/>
    </source>
</evidence>
<comment type="caution">
    <text evidence="1">The sequence shown here is derived from an EMBL/GenBank/DDBJ whole genome shotgun (WGS) entry which is preliminary data.</text>
</comment>
<dbReference type="Proteomes" id="UP001473063">
    <property type="component" value="Unassembled WGS sequence"/>
</dbReference>
<keyword evidence="2" id="KW-1185">Reference proteome</keyword>
<reference evidence="1 2" key="1">
    <citation type="submission" date="2024-03" db="EMBL/GenBank/DDBJ databases">
        <title>Human intestinal bacterial collection.</title>
        <authorList>
            <person name="Pauvert C."/>
            <person name="Hitch T.C.A."/>
            <person name="Clavel T."/>
        </authorList>
    </citation>
    <scope>NUCLEOTIDE SEQUENCE [LARGE SCALE GENOMIC DNA]</scope>
    <source>
        <strain evidence="1 2">CLA-JM-H16</strain>
    </source>
</reference>
<protein>
    <submittedName>
        <fullName evidence="1">Uncharacterized protein</fullName>
    </submittedName>
</protein>
<gene>
    <name evidence="1" type="ORF">WMO28_02515</name>
</gene>
<dbReference type="RefSeq" id="WP_227195445.1">
    <property type="nucleotide sequence ID" value="NZ_JBBMEJ010000002.1"/>
</dbReference>
<dbReference type="EMBL" id="JBBMEJ010000002">
    <property type="protein sequence ID" value="MEQ2369829.1"/>
    <property type="molecule type" value="Genomic_DNA"/>
</dbReference>
<proteinExistence type="predicted"/>
<accession>A0ABV1BB21</accession>
<organism evidence="1 2">
    <name type="scientific">Blautia aquisgranensis</name>
    <dbReference type="NCBI Taxonomy" id="3133153"/>
    <lineage>
        <taxon>Bacteria</taxon>
        <taxon>Bacillati</taxon>
        <taxon>Bacillota</taxon>
        <taxon>Clostridia</taxon>
        <taxon>Lachnospirales</taxon>
        <taxon>Lachnospiraceae</taxon>
        <taxon>Blautia</taxon>
    </lineage>
</organism>
<name>A0ABV1BB21_9FIRM</name>
<evidence type="ECO:0000313" key="1">
    <source>
        <dbReference type="EMBL" id="MEQ2369829.1"/>
    </source>
</evidence>
<sequence length="63" mass="7210">MKFCKIQDTLNRCSSFLDVACIALDNEHFFPEGNTVSLLLEDVNNRINSCIEELEKMKGTDKK</sequence>